<dbReference type="AlphaFoldDB" id="A0A8S9JZ53"/>
<name>A0A8S9JZ53_BRACR</name>
<proteinExistence type="predicted"/>
<protein>
    <submittedName>
        <fullName evidence="1">Uncharacterized protein</fullName>
    </submittedName>
</protein>
<evidence type="ECO:0000313" key="1">
    <source>
        <dbReference type="EMBL" id="KAF2586506.1"/>
    </source>
</evidence>
<sequence>MGLESRFRSLWAVFRLEAFTTISFDKERTFRDSIEGLTRVHGLVSSRHFGRAWSLRSDRAGRALGRYVATELCRARSLPSNRAGRALGRYVATELWLELGHYVATEQAER</sequence>
<gene>
    <name evidence="1" type="ORF">F2Q70_00037248</name>
</gene>
<organism evidence="1">
    <name type="scientific">Brassica cretica</name>
    <name type="common">Mustard</name>
    <dbReference type="NCBI Taxonomy" id="69181"/>
    <lineage>
        <taxon>Eukaryota</taxon>
        <taxon>Viridiplantae</taxon>
        <taxon>Streptophyta</taxon>
        <taxon>Embryophyta</taxon>
        <taxon>Tracheophyta</taxon>
        <taxon>Spermatophyta</taxon>
        <taxon>Magnoliopsida</taxon>
        <taxon>eudicotyledons</taxon>
        <taxon>Gunneridae</taxon>
        <taxon>Pentapetalae</taxon>
        <taxon>rosids</taxon>
        <taxon>malvids</taxon>
        <taxon>Brassicales</taxon>
        <taxon>Brassicaceae</taxon>
        <taxon>Brassiceae</taxon>
        <taxon>Brassica</taxon>
    </lineage>
</organism>
<accession>A0A8S9JZ53</accession>
<reference evidence="1" key="1">
    <citation type="submission" date="2019-12" db="EMBL/GenBank/DDBJ databases">
        <title>Genome sequencing and annotation of Brassica cretica.</title>
        <authorList>
            <person name="Studholme D.J."/>
            <person name="Sarris P.F."/>
        </authorList>
    </citation>
    <scope>NUCLEOTIDE SEQUENCE</scope>
    <source>
        <strain evidence="1">PFS-102/07</strain>
        <tissue evidence="1">Leaf</tissue>
    </source>
</reference>
<comment type="caution">
    <text evidence="1">The sequence shown here is derived from an EMBL/GenBank/DDBJ whole genome shotgun (WGS) entry which is preliminary data.</text>
</comment>
<dbReference type="EMBL" id="QGKY02000246">
    <property type="protein sequence ID" value="KAF2586506.1"/>
    <property type="molecule type" value="Genomic_DNA"/>
</dbReference>